<dbReference type="Proteomes" id="UP000569914">
    <property type="component" value="Unassembled WGS sequence"/>
</dbReference>
<reference evidence="1 2" key="1">
    <citation type="submission" date="2020-07" db="EMBL/GenBank/DDBJ databases">
        <title>Sequencing the genomes of 1000 actinobacteria strains.</title>
        <authorList>
            <person name="Klenk H.-P."/>
        </authorList>
    </citation>
    <scope>NUCLEOTIDE SEQUENCE [LARGE SCALE GENOMIC DNA]</scope>
    <source>
        <strain evidence="1 2">DSM 22083</strain>
    </source>
</reference>
<sequence>MSTARRPERHLVVVPAQPPHRHDWQTRSCHRTSQGLLSYEHCGGCGRWRVHLNRTATTTLVEVP</sequence>
<comment type="caution">
    <text evidence="1">The sequence shown here is derived from an EMBL/GenBank/DDBJ whole genome shotgun (WGS) entry which is preliminary data.</text>
</comment>
<dbReference type="AlphaFoldDB" id="A0A7Y9LC43"/>
<evidence type="ECO:0000313" key="1">
    <source>
        <dbReference type="EMBL" id="NYE72422.1"/>
    </source>
</evidence>
<gene>
    <name evidence="1" type="ORF">BKA15_003751</name>
</gene>
<name>A0A7Y9LC43_9ACTN</name>
<accession>A0A7Y9LC43</accession>
<keyword evidence="2" id="KW-1185">Reference proteome</keyword>
<evidence type="ECO:0000313" key="2">
    <source>
        <dbReference type="Proteomes" id="UP000569914"/>
    </source>
</evidence>
<dbReference type="EMBL" id="JACCBU010000001">
    <property type="protein sequence ID" value="NYE72422.1"/>
    <property type="molecule type" value="Genomic_DNA"/>
</dbReference>
<organism evidence="1 2">
    <name type="scientific">Microlunatus parietis</name>
    <dbReference type="NCBI Taxonomy" id="682979"/>
    <lineage>
        <taxon>Bacteria</taxon>
        <taxon>Bacillati</taxon>
        <taxon>Actinomycetota</taxon>
        <taxon>Actinomycetes</taxon>
        <taxon>Propionibacteriales</taxon>
        <taxon>Propionibacteriaceae</taxon>
        <taxon>Microlunatus</taxon>
    </lineage>
</organism>
<protein>
    <submittedName>
        <fullName evidence="1">Uncharacterized protein</fullName>
    </submittedName>
</protein>
<proteinExistence type="predicted"/>